<feature type="domain" description="Spore protein YkvP/CgeB glycosyl transferase-like" evidence="1">
    <location>
        <begin position="262"/>
        <end position="371"/>
    </location>
</feature>
<dbReference type="EMBL" id="CP038852">
    <property type="protein sequence ID" value="QIZ20825.1"/>
    <property type="molecule type" value="Genomic_DNA"/>
</dbReference>
<name>A0A6H1Q3J9_9PROT</name>
<dbReference type="KEGG" id="peg:E5R92_03375"/>
<dbReference type="InterPro" id="IPR055259">
    <property type="entry name" value="YkvP/CgeB_Glyco_trans-like"/>
</dbReference>
<evidence type="ECO:0000313" key="3">
    <source>
        <dbReference type="Proteomes" id="UP000501094"/>
    </source>
</evidence>
<dbReference type="AlphaFoldDB" id="A0A6H1Q3J9"/>
<organism evidence="2 3">
    <name type="scientific">Candidatus Pelagibacter giovannonii</name>
    <dbReference type="NCBI Taxonomy" id="2563896"/>
    <lineage>
        <taxon>Bacteria</taxon>
        <taxon>Pseudomonadati</taxon>
        <taxon>Pseudomonadota</taxon>
        <taxon>Alphaproteobacteria</taxon>
        <taxon>Candidatus Pelagibacterales</taxon>
        <taxon>Candidatus Pelagibacteraceae</taxon>
        <taxon>Candidatus Pelagibacter</taxon>
    </lineage>
</organism>
<dbReference type="RefSeq" id="WP_168606704.1">
    <property type="nucleotide sequence ID" value="NZ_CP038852.1"/>
</dbReference>
<dbReference type="GO" id="GO:0016740">
    <property type="term" value="F:transferase activity"/>
    <property type="evidence" value="ECO:0007669"/>
    <property type="project" value="UniProtKB-KW"/>
</dbReference>
<dbReference type="Pfam" id="PF13524">
    <property type="entry name" value="Glyco_trans_1_2"/>
    <property type="match status" value="1"/>
</dbReference>
<dbReference type="SUPFAM" id="SSF53756">
    <property type="entry name" value="UDP-Glycosyltransferase/glycogen phosphorylase"/>
    <property type="match status" value="1"/>
</dbReference>
<gene>
    <name evidence="2" type="ORF">E5R92_03375</name>
</gene>
<evidence type="ECO:0000259" key="1">
    <source>
        <dbReference type="Pfam" id="PF13524"/>
    </source>
</evidence>
<keyword evidence="3" id="KW-1185">Reference proteome</keyword>
<dbReference type="Proteomes" id="UP000501094">
    <property type="component" value="Chromosome"/>
</dbReference>
<accession>A0A6H1Q3J9</accession>
<proteinExistence type="predicted"/>
<protein>
    <submittedName>
        <fullName evidence="2">Glycosyltransferase family 1 protein</fullName>
    </submittedName>
</protein>
<keyword evidence="2" id="KW-0808">Transferase</keyword>
<sequence length="379" mass="45442">MVKIIKLSFYYADYLNYFYNLNNTTELSYENHQNLIFNDRFGWSDSFKDIFEKKNINVKEIIVNDIFMQKKWIDENSNKKIDIGEWQIEILKMQLDYYRPEYIFLNNPSLENKFYELFSLYKIKLISYDGIKSHNNNILKYSDLIISCLKSTCDYYSSYNKKTYYMPHGFDERIISNIKNNVKNNNPIFIGNIRNINHSKRVDLLYKAIQHTNLKIWIGDMDKNFKSPDIKKLFELKKIYQGLKSFYKINKIRKILKKSSKGLFGLEMYQLIRDHTITLNNHIDVTTDNEMANLRIFETTGLGSCLVTDFKKNFSEFFLDDEIVMYNSKDEAIDKINFLLRNKKIAEQIAVKGMKKTLKSHTIQKRWRSFHEFFLLNRL</sequence>
<evidence type="ECO:0000313" key="2">
    <source>
        <dbReference type="EMBL" id="QIZ20825.1"/>
    </source>
</evidence>
<reference evidence="2 3" key="1">
    <citation type="journal article" date="2020" name="Nat. Microbiol.">
        <title>Lysogenic host-virus interactions in SAR11 marine bacteria.</title>
        <authorList>
            <person name="Morris R.M."/>
            <person name="Cain K.R."/>
            <person name="Hvorecny K.L."/>
            <person name="Kollman J.M."/>
        </authorList>
    </citation>
    <scope>NUCLEOTIDE SEQUENCE [LARGE SCALE GENOMIC DNA]</scope>
    <source>
        <strain evidence="2 3">NP1</strain>
    </source>
</reference>